<comment type="catalytic activity">
    <reaction evidence="4">
        <text>a D-aminoacyl-tRNA + H2O = a tRNA + a D-alpha-amino acid + H(+)</text>
        <dbReference type="Rhea" id="RHEA:13953"/>
        <dbReference type="Rhea" id="RHEA-COMP:10123"/>
        <dbReference type="Rhea" id="RHEA-COMP:10124"/>
        <dbReference type="ChEBI" id="CHEBI:15377"/>
        <dbReference type="ChEBI" id="CHEBI:15378"/>
        <dbReference type="ChEBI" id="CHEBI:59871"/>
        <dbReference type="ChEBI" id="CHEBI:78442"/>
        <dbReference type="ChEBI" id="CHEBI:79333"/>
        <dbReference type="EC" id="3.1.1.96"/>
    </reaction>
</comment>
<evidence type="ECO:0000256" key="2">
    <source>
        <dbReference type="ARBA" id="ARBA00022555"/>
    </source>
</evidence>
<dbReference type="GO" id="GO:0051500">
    <property type="term" value="F:D-tyrosyl-tRNA(Tyr) deacylase activity"/>
    <property type="evidence" value="ECO:0007669"/>
    <property type="project" value="TreeGrafter"/>
</dbReference>
<dbReference type="GO" id="GO:0106026">
    <property type="term" value="F:Gly-tRNA(Ala) deacylase activity"/>
    <property type="evidence" value="ECO:0007669"/>
    <property type="project" value="UniProtKB-UniRule"/>
</dbReference>
<comment type="subunit">
    <text evidence="4">Homodimer.</text>
</comment>
<reference evidence="5 6" key="1">
    <citation type="submission" date="2016-11" db="EMBL/GenBank/DDBJ databases">
        <authorList>
            <person name="Jaros S."/>
            <person name="Januszkiewicz K."/>
            <person name="Wedrychowicz H."/>
        </authorList>
    </citation>
    <scope>NUCLEOTIDE SEQUENCE [LARGE SCALE GENOMIC DNA]</scope>
    <source>
        <strain evidence="5 6">DSM 3089</strain>
    </source>
</reference>
<dbReference type="STRING" id="1121306.SAMN02745196_02831"/>
<dbReference type="EMBL" id="FQXP01000013">
    <property type="protein sequence ID" value="SHI09848.1"/>
    <property type="molecule type" value="Genomic_DNA"/>
</dbReference>
<comment type="function">
    <text evidence="4">An aminoacyl-tRNA editing enzyme that deacylates mischarged D-aminoacyl-tRNAs. Also deacylates mischarged glycyl-tRNA(Ala), protecting cells against glycine mischarging by AlaRS. Acts via tRNA-based rather than protein-based catalysis; rejects L-amino acids rather than detecting D-amino acids in the active site. By recycling D-aminoacyl-tRNA to D-amino acids and free tRNA molecules, this enzyme counteracts the toxicity associated with the formation of D-aminoacyl-tRNA entities in vivo and helps enforce protein L-homochirality.</text>
</comment>
<dbReference type="InterPro" id="IPR023509">
    <property type="entry name" value="DTD-like_sf"/>
</dbReference>
<dbReference type="GO" id="GO:0005737">
    <property type="term" value="C:cytoplasm"/>
    <property type="evidence" value="ECO:0007669"/>
    <property type="project" value="UniProtKB-SubCell"/>
</dbReference>
<dbReference type="HAMAP" id="MF_00518">
    <property type="entry name" value="Deacylase_Dtd"/>
    <property type="match status" value="1"/>
</dbReference>
<keyword evidence="4" id="KW-0963">Cytoplasm</keyword>
<dbReference type="Gene3D" id="3.50.80.10">
    <property type="entry name" value="D-tyrosyl-tRNA(Tyr) deacylase"/>
    <property type="match status" value="1"/>
</dbReference>
<dbReference type="GO" id="GO:0043908">
    <property type="term" value="F:Ser(Gly)-tRNA(Ala) hydrolase activity"/>
    <property type="evidence" value="ECO:0007669"/>
    <property type="project" value="UniProtKB-UniRule"/>
</dbReference>
<dbReference type="Pfam" id="PF02580">
    <property type="entry name" value="Tyr_Deacylase"/>
    <property type="match status" value="1"/>
</dbReference>
<dbReference type="NCBIfam" id="TIGR00256">
    <property type="entry name" value="D-aminoacyl-tRNA deacylase"/>
    <property type="match status" value="1"/>
</dbReference>
<dbReference type="FunFam" id="3.50.80.10:FF:000001">
    <property type="entry name" value="D-aminoacyl-tRNA deacylase"/>
    <property type="match status" value="1"/>
</dbReference>
<organism evidence="5 6">
    <name type="scientific">Clostridium collagenovorans DSM 3089</name>
    <dbReference type="NCBI Taxonomy" id="1121306"/>
    <lineage>
        <taxon>Bacteria</taxon>
        <taxon>Bacillati</taxon>
        <taxon>Bacillota</taxon>
        <taxon>Clostridia</taxon>
        <taxon>Eubacteriales</taxon>
        <taxon>Clostridiaceae</taxon>
        <taxon>Clostridium</taxon>
    </lineage>
</organism>
<keyword evidence="2 4" id="KW-0820">tRNA-binding</keyword>
<dbReference type="PANTHER" id="PTHR10472:SF5">
    <property type="entry name" value="D-AMINOACYL-TRNA DEACYLASE 1"/>
    <property type="match status" value="1"/>
</dbReference>
<keyword evidence="6" id="KW-1185">Reference proteome</keyword>
<sequence>MRAVVQRVTSSKVEVDGKVVGSIGKGLNVLLGITTDDTIEDIKYLKDKIINLRIFSDEEGKMNKSLLDVGGELLVISQFTLYGDCRKGRRPSFIQALAGEQSEVLYEEFLKQCREDVAKVEKGIFGADMQVEINNDGPVTLLLESKKQF</sequence>
<dbReference type="RefSeq" id="WP_072832649.1">
    <property type="nucleotide sequence ID" value="NZ_FQXP01000013.1"/>
</dbReference>
<comment type="subcellular location">
    <subcellularLocation>
        <location evidence="4">Cytoplasm</location>
    </subcellularLocation>
</comment>
<comment type="domain">
    <text evidence="4">A Gly-cisPro motif from one monomer fits into the active site of the other monomer to allow specific chiral rejection of L-amino acids.</text>
</comment>
<evidence type="ECO:0000256" key="1">
    <source>
        <dbReference type="ARBA" id="ARBA00009673"/>
    </source>
</evidence>
<dbReference type="SUPFAM" id="SSF69500">
    <property type="entry name" value="DTD-like"/>
    <property type="match status" value="1"/>
</dbReference>
<evidence type="ECO:0000256" key="4">
    <source>
        <dbReference type="HAMAP-Rule" id="MF_00518"/>
    </source>
</evidence>
<dbReference type="CDD" id="cd00563">
    <property type="entry name" value="Dtyr_deacylase"/>
    <property type="match status" value="1"/>
</dbReference>
<dbReference type="AlphaFoldDB" id="A0A1M5YDC9"/>
<evidence type="ECO:0000256" key="3">
    <source>
        <dbReference type="ARBA" id="ARBA00022801"/>
    </source>
</evidence>
<dbReference type="PANTHER" id="PTHR10472">
    <property type="entry name" value="D-TYROSYL-TRNA TYR DEACYLASE"/>
    <property type="match status" value="1"/>
</dbReference>
<dbReference type="GO" id="GO:0000049">
    <property type="term" value="F:tRNA binding"/>
    <property type="evidence" value="ECO:0007669"/>
    <property type="project" value="UniProtKB-UniRule"/>
</dbReference>
<keyword evidence="3 4" id="KW-0378">Hydrolase</keyword>
<dbReference type="InterPro" id="IPR003732">
    <property type="entry name" value="Daa-tRNA_deacyls_DTD"/>
</dbReference>
<name>A0A1M5YDC9_9CLOT</name>
<accession>A0A1M5YDC9</accession>
<keyword evidence="4" id="KW-0694">RNA-binding</keyword>
<dbReference type="GO" id="GO:0019478">
    <property type="term" value="P:D-amino acid catabolic process"/>
    <property type="evidence" value="ECO:0007669"/>
    <property type="project" value="UniProtKB-UniRule"/>
</dbReference>
<comment type="similarity">
    <text evidence="1 4">Belongs to the DTD family.</text>
</comment>
<protein>
    <recommendedName>
        <fullName evidence="4">D-aminoacyl-tRNA deacylase</fullName>
        <shortName evidence="4">DTD</shortName>
        <ecNumber evidence="4">3.1.1.96</ecNumber>
    </recommendedName>
    <alternativeName>
        <fullName evidence="4">Gly-tRNA(Ala) deacylase</fullName>
        <ecNumber evidence="4">3.1.1.-</ecNumber>
    </alternativeName>
</protein>
<evidence type="ECO:0000313" key="6">
    <source>
        <dbReference type="Proteomes" id="UP000184526"/>
    </source>
</evidence>
<comment type="catalytic activity">
    <reaction evidence="4">
        <text>glycyl-tRNA(Ala) + H2O = tRNA(Ala) + glycine + H(+)</text>
        <dbReference type="Rhea" id="RHEA:53744"/>
        <dbReference type="Rhea" id="RHEA-COMP:9657"/>
        <dbReference type="Rhea" id="RHEA-COMP:13640"/>
        <dbReference type="ChEBI" id="CHEBI:15377"/>
        <dbReference type="ChEBI" id="CHEBI:15378"/>
        <dbReference type="ChEBI" id="CHEBI:57305"/>
        <dbReference type="ChEBI" id="CHEBI:78442"/>
        <dbReference type="ChEBI" id="CHEBI:78522"/>
    </reaction>
</comment>
<gene>
    <name evidence="4" type="primary">dtd</name>
    <name evidence="5" type="ORF">SAMN02745196_02831</name>
</gene>
<dbReference type="EC" id="3.1.1.96" evidence="4"/>
<proteinExistence type="inferred from homology"/>
<dbReference type="Proteomes" id="UP000184526">
    <property type="component" value="Unassembled WGS sequence"/>
</dbReference>
<dbReference type="OrthoDB" id="9801395at2"/>
<evidence type="ECO:0000313" key="5">
    <source>
        <dbReference type="EMBL" id="SHI09848.1"/>
    </source>
</evidence>
<dbReference type="EC" id="3.1.1.-" evidence="4"/>
<feature type="short sequence motif" description="Gly-cisPro motif, important for rejection of L-amino acids" evidence="4">
    <location>
        <begin position="137"/>
        <end position="138"/>
    </location>
</feature>